<evidence type="ECO:0000256" key="4">
    <source>
        <dbReference type="ARBA" id="ARBA00022964"/>
    </source>
</evidence>
<dbReference type="RefSeq" id="WP_221280791.1">
    <property type="nucleotide sequence ID" value="NZ_AP024814.1"/>
</dbReference>
<evidence type="ECO:0000259" key="7">
    <source>
        <dbReference type="PROSITE" id="PS51471"/>
    </source>
</evidence>
<dbReference type="Gene3D" id="2.60.120.620">
    <property type="entry name" value="q2cbj1_9rhob like domain"/>
    <property type="match status" value="1"/>
</dbReference>
<dbReference type="InterPro" id="IPR006620">
    <property type="entry name" value="Pro_4_hyd_alph"/>
</dbReference>
<keyword evidence="5" id="KW-0560">Oxidoreductase</keyword>
<dbReference type="EMBL" id="AP024814">
    <property type="protein sequence ID" value="BCZ17468.1"/>
    <property type="molecule type" value="Genomic_DNA"/>
</dbReference>
<proteinExistence type="predicted"/>
<evidence type="ECO:0000256" key="6">
    <source>
        <dbReference type="ARBA" id="ARBA00023004"/>
    </source>
</evidence>
<dbReference type="PANTHER" id="PTHR10869:SF246">
    <property type="entry name" value="TRANSMEMBRANE PROLYL 4-HYDROXYLASE"/>
    <property type="match status" value="1"/>
</dbReference>
<protein>
    <submittedName>
        <fullName evidence="8">2OG-Fe(II) oxygenase</fullName>
    </submittedName>
</protein>
<accession>A0ABM7SH90</accession>
<keyword evidence="9" id="KW-1185">Reference proteome</keyword>
<name>A0ABM7SH90_9HELI</name>
<feature type="domain" description="Fe2OG dioxygenase" evidence="7">
    <location>
        <begin position="94"/>
        <end position="207"/>
    </location>
</feature>
<keyword evidence="3" id="KW-0847">Vitamin C</keyword>
<dbReference type="InterPro" id="IPR005123">
    <property type="entry name" value="Oxoglu/Fe-dep_dioxygenase_dom"/>
</dbReference>
<evidence type="ECO:0000313" key="8">
    <source>
        <dbReference type="EMBL" id="BCZ17468.1"/>
    </source>
</evidence>
<organism evidence="8 9">
    <name type="scientific">Helicobacter gastrocanis</name>
    <dbReference type="NCBI Taxonomy" id="2849641"/>
    <lineage>
        <taxon>Bacteria</taxon>
        <taxon>Pseudomonadati</taxon>
        <taxon>Campylobacterota</taxon>
        <taxon>Epsilonproteobacteria</taxon>
        <taxon>Campylobacterales</taxon>
        <taxon>Helicobacteraceae</taxon>
        <taxon>Helicobacter</taxon>
    </lineage>
</organism>
<gene>
    <name evidence="8" type="ORF">NHP190003_07500</name>
</gene>
<keyword evidence="2" id="KW-0479">Metal-binding</keyword>
<sequence>MTSLDNLTLPVRLRANEPGILLIENFLSPEDCAELMNLSLPHLKPSMIYNSQTGSLEPSTTRTSHGTFFDWGANAVVSRIEAKITNHFGYHLEQQECIQIQRYRVNQEYKPHWDYYQPHLGSDNAESLRNKGQRIATFLFYLQPAKQGGGTVFPEMGLHFTPKAGSLIYFENIKQLPEDFELQPLSLHGGVPVLEGEKWIATKWIRQPKC</sequence>
<dbReference type="Pfam" id="PF13640">
    <property type="entry name" value="2OG-FeII_Oxy_3"/>
    <property type="match status" value="1"/>
</dbReference>
<keyword evidence="4" id="KW-0223">Dioxygenase</keyword>
<dbReference type="PROSITE" id="PS51471">
    <property type="entry name" value="FE2OG_OXY"/>
    <property type="match status" value="1"/>
</dbReference>
<reference evidence="8 9" key="1">
    <citation type="submission" date="2021-07" db="EMBL/GenBank/DDBJ databases">
        <title>Novel Helicobacter sp. Isolated from a dog.</title>
        <authorList>
            <person name="Rimbara E."/>
            <person name="Suzuki M."/>
        </authorList>
    </citation>
    <scope>NUCLEOTIDE SEQUENCE [LARGE SCALE GENOMIC DNA]</scope>
    <source>
        <strain evidence="9">NHP19-003</strain>
    </source>
</reference>
<evidence type="ECO:0000256" key="2">
    <source>
        <dbReference type="ARBA" id="ARBA00022723"/>
    </source>
</evidence>
<evidence type="ECO:0000256" key="3">
    <source>
        <dbReference type="ARBA" id="ARBA00022896"/>
    </source>
</evidence>
<dbReference type="InterPro" id="IPR044862">
    <property type="entry name" value="Pro_4_hyd_alph_FE2OG_OXY"/>
</dbReference>
<dbReference type="Proteomes" id="UP000826775">
    <property type="component" value="Chromosome"/>
</dbReference>
<dbReference type="SMART" id="SM00702">
    <property type="entry name" value="P4Hc"/>
    <property type="match status" value="1"/>
</dbReference>
<dbReference type="SUPFAM" id="SSF51197">
    <property type="entry name" value="Clavaminate synthase-like"/>
    <property type="match status" value="1"/>
</dbReference>
<evidence type="ECO:0000256" key="1">
    <source>
        <dbReference type="ARBA" id="ARBA00001961"/>
    </source>
</evidence>
<keyword evidence="6" id="KW-0408">Iron</keyword>
<dbReference type="PANTHER" id="PTHR10869">
    <property type="entry name" value="PROLYL 4-HYDROXYLASE ALPHA SUBUNIT"/>
    <property type="match status" value="1"/>
</dbReference>
<comment type="cofactor">
    <cofactor evidence="1">
        <name>L-ascorbate</name>
        <dbReference type="ChEBI" id="CHEBI:38290"/>
    </cofactor>
</comment>
<evidence type="ECO:0000313" key="9">
    <source>
        <dbReference type="Proteomes" id="UP000826775"/>
    </source>
</evidence>
<evidence type="ECO:0000256" key="5">
    <source>
        <dbReference type="ARBA" id="ARBA00023002"/>
    </source>
</evidence>
<dbReference type="InterPro" id="IPR045054">
    <property type="entry name" value="P4HA-like"/>
</dbReference>